<dbReference type="InterPro" id="IPR038765">
    <property type="entry name" value="Papain-like_cys_pep_sf"/>
</dbReference>
<dbReference type="Pfam" id="PF02902">
    <property type="entry name" value="Peptidase_C48"/>
    <property type="match status" value="1"/>
</dbReference>
<evidence type="ECO:0000256" key="3">
    <source>
        <dbReference type="ARBA" id="ARBA00022801"/>
    </source>
</evidence>
<comment type="caution">
    <text evidence="5">The sequence shown here is derived from an EMBL/GenBank/DDBJ whole genome shotgun (WGS) entry which is preliminary data.</text>
</comment>
<evidence type="ECO:0000259" key="4">
    <source>
        <dbReference type="PROSITE" id="PS50600"/>
    </source>
</evidence>
<evidence type="ECO:0000256" key="1">
    <source>
        <dbReference type="ARBA" id="ARBA00005234"/>
    </source>
</evidence>
<dbReference type="GO" id="GO:0008234">
    <property type="term" value="F:cysteine-type peptidase activity"/>
    <property type="evidence" value="ECO:0007669"/>
    <property type="project" value="InterPro"/>
</dbReference>
<dbReference type="Proteomes" id="UP000469452">
    <property type="component" value="Unassembled WGS sequence"/>
</dbReference>
<dbReference type="EMBL" id="VJMI01004683">
    <property type="protein sequence ID" value="KAF0772261.1"/>
    <property type="molecule type" value="Genomic_DNA"/>
</dbReference>
<organism evidence="5 6">
    <name type="scientific">Aphanomyces astaci</name>
    <name type="common">Crayfish plague agent</name>
    <dbReference type="NCBI Taxonomy" id="112090"/>
    <lineage>
        <taxon>Eukaryota</taxon>
        <taxon>Sar</taxon>
        <taxon>Stramenopiles</taxon>
        <taxon>Oomycota</taxon>
        <taxon>Saprolegniomycetes</taxon>
        <taxon>Saprolegniales</taxon>
        <taxon>Verrucalvaceae</taxon>
        <taxon>Aphanomyces</taxon>
    </lineage>
</organism>
<evidence type="ECO:0000313" key="5">
    <source>
        <dbReference type="EMBL" id="KAF0772261.1"/>
    </source>
</evidence>
<accession>A0A6A5AA84</accession>
<keyword evidence="2" id="KW-0645">Protease</keyword>
<keyword evidence="3" id="KW-0378">Hydrolase</keyword>
<dbReference type="GO" id="GO:0006508">
    <property type="term" value="P:proteolysis"/>
    <property type="evidence" value="ECO:0007669"/>
    <property type="project" value="UniProtKB-KW"/>
</dbReference>
<reference evidence="5 6" key="1">
    <citation type="submission" date="2019-06" db="EMBL/GenBank/DDBJ databases">
        <title>Genomics analysis of Aphanomyces spp. identifies a new class of oomycete effector associated with host adaptation.</title>
        <authorList>
            <person name="Gaulin E."/>
        </authorList>
    </citation>
    <scope>NUCLEOTIDE SEQUENCE [LARGE SCALE GENOMIC DNA]</scope>
    <source>
        <strain evidence="5 6">E</strain>
    </source>
</reference>
<dbReference type="Gene3D" id="3.40.395.10">
    <property type="entry name" value="Adenoviral Proteinase, Chain A"/>
    <property type="match status" value="1"/>
</dbReference>
<comment type="similarity">
    <text evidence="1">Belongs to the peptidase C48 family.</text>
</comment>
<evidence type="ECO:0000256" key="2">
    <source>
        <dbReference type="ARBA" id="ARBA00022670"/>
    </source>
</evidence>
<proteinExistence type="inferred from homology"/>
<protein>
    <recommendedName>
        <fullName evidence="4">Ubiquitin-like protease family profile domain-containing protein</fullName>
    </recommendedName>
</protein>
<dbReference type="AlphaFoldDB" id="A0A6A5AA84"/>
<name>A0A6A5AA84_APHAT</name>
<sequence length="141" mass="16002">MTNDPSLEQATRILGRSSYGQHTQCVIFPIFAPGHWMLGIVNFGTQCYGCYDPLQCPHPDILTTLQRFVESLDERRGQLHGMDIPGPKQPNDYDCGVFVCIAAKQYIQTNSTGPFEHNDMSLWRLHILSRIARFKPLAPRP</sequence>
<dbReference type="PROSITE" id="PS50600">
    <property type="entry name" value="ULP_PROTEASE"/>
    <property type="match status" value="1"/>
</dbReference>
<dbReference type="InterPro" id="IPR003653">
    <property type="entry name" value="Peptidase_C48_C"/>
</dbReference>
<gene>
    <name evidence="5" type="ORF">AaE_002322</name>
</gene>
<evidence type="ECO:0000313" key="6">
    <source>
        <dbReference type="Proteomes" id="UP000469452"/>
    </source>
</evidence>
<dbReference type="SUPFAM" id="SSF54001">
    <property type="entry name" value="Cysteine proteinases"/>
    <property type="match status" value="1"/>
</dbReference>
<feature type="domain" description="Ubiquitin-like protease family profile" evidence="4">
    <location>
        <begin position="1"/>
        <end position="106"/>
    </location>
</feature>
<dbReference type="VEuPathDB" id="FungiDB:H257_02240"/>